<evidence type="ECO:0000313" key="2">
    <source>
        <dbReference type="Proteomes" id="UP000789595"/>
    </source>
</evidence>
<evidence type="ECO:0000313" key="1">
    <source>
        <dbReference type="EMBL" id="CAH0378695.1"/>
    </source>
</evidence>
<dbReference type="EMBL" id="CAKKNE010000006">
    <property type="protein sequence ID" value="CAH0378695.1"/>
    <property type="molecule type" value="Genomic_DNA"/>
</dbReference>
<proteinExistence type="predicted"/>
<gene>
    <name evidence="1" type="ORF">PECAL_6P02910</name>
</gene>
<protein>
    <submittedName>
        <fullName evidence="1">Uncharacterized protein</fullName>
    </submittedName>
</protein>
<sequence>MPTPFEHAWQRFGTSPARTGIFMASSNDFVKSNCCVLCDDRHHFRSLREKYEHLRSKKHLFNYLAYKKHCAHLMIERRQLERVEAAAALRRHPFWPHGDSASASFLDAVLLDYIICFGQVRRDAVAEAWRRHVRKEQSSLIALAAARTGSGHLVVELVMPFVAGRRLGDAPFYAY</sequence>
<name>A0A8J2SZA1_9STRA</name>
<accession>A0A8J2SZA1</accession>
<organism evidence="1 2">
    <name type="scientific">Pelagomonas calceolata</name>
    <dbReference type="NCBI Taxonomy" id="35677"/>
    <lineage>
        <taxon>Eukaryota</taxon>
        <taxon>Sar</taxon>
        <taxon>Stramenopiles</taxon>
        <taxon>Ochrophyta</taxon>
        <taxon>Pelagophyceae</taxon>
        <taxon>Pelagomonadales</taxon>
        <taxon>Pelagomonadaceae</taxon>
        <taxon>Pelagomonas</taxon>
    </lineage>
</organism>
<keyword evidence="2" id="KW-1185">Reference proteome</keyword>
<reference evidence="1" key="1">
    <citation type="submission" date="2021-11" db="EMBL/GenBank/DDBJ databases">
        <authorList>
            <consortium name="Genoscope - CEA"/>
            <person name="William W."/>
        </authorList>
    </citation>
    <scope>NUCLEOTIDE SEQUENCE</scope>
</reference>
<dbReference type="AlphaFoldDB" id="A0A8J2SZA1"/>
<comment type="caution">
    <text evidence="1">The sequence shown here is derived from an EMBL/GenBank/DDBJ whole genome shotgun (WGS) entry which is preliminary data.</text>
</comment>
<dbReference type="Proteomes" id="UP000789595">
    <property type="component" value="Unassembled WGS sequence"/>
</dbReference>